<evidence type="ECO:0000256" key="5">
    <source>
        <dbReference type="HAMAP-Rule" id="MF_00060"/>
    </source>
</evidence>
<dbReference type="Gene3D" id="3.40.1210.10">
    <property type="entry name" value="Survival protein SurE-like phosphatase/nucleotidase"/>
    <property type="match status" value="1"/>
</dbReference>
<dbReference type="NCBIfam" id="NF001490">
    <property type="entry name" value="PRK00346.1-4"/>
    <property type="match status" value="1"/>
</dbReference>
<accession>A0A7C6EIU3</accession>
<evidence type="ECO:0000256" key="1">
    <source>
        <dbReference type="ARBA" id="ARBA00000815"/>
    </source>
</evidence>
<dbReference type="GO" id="GO:0000166">
    <property type="term" value="F:nucleotide binding"/>
    <property type="evidence" value="ECO:0007669"/>
    <property type="project" value="UniProtKB-KW"/>
</dbReference>
<dbReference type="HAMAP" id="MF_00060">
    <property type="entry name" value="SurE"/>
    <property type="match status" value="1"/>
</dbReference>
<dbReference type="GO" id="GO:0046872">
    <property type="term" value="F:metal ion binding"/>
    <property type="evidence" value="ECO:0007669"/>
    <property type="project" value="UniProtKB-UniRule"/>
</dbReference>
<dbReference type="NCBIfam" id="TIGR00087">
    <property type="entry name" value="surE"/>
    <property type="match status" value="1"/>
</dbReference>
<feature type="binding site" evidence="5">
    <location>
        <position position="9"/>
    </location>
    <ligand>
        <name>a divalent metal cation</name>
        <dbReference type="ChEBI" id="CHEBI:60240"/>
    </ligand>
</feature>
<dbReference type="GO" id="GO:0005737">
    <property type="term" value="C:cytoplasm"/>
    <property type="evidence" value="ECO:0007669"/>
    <property type="project" value="UniProtKB-SubCell"/>
</dbReference>
<organism evidence="7">
    <name type="scientific">candidate division WOR-3 bacterium</name>
    <dbReference type="NCBI Taxonomy" id="2052148"/>
    <lineage>
        <taxon>Bacteria</taxon>
        <taxon>Bacteria division WOR-3</taxon>
    </lineage>
</organism>
<sequence>MGLILLTNDDGYDSAGLQALYKELKNNKFEVFVSAPRFQQSGSSHSLTLRRPIRVEKLKNEFFIVDGTPTDCVLLAYHDLVRNKEIEMVVSGINHGPNMGSDVFYSGTVAAALQAGTLGIKKALALSLSGESYSNFDNAVRYSINLIQRILDKNIQNFILNVNIPEKQIKGEKITRMGRRIYRDKVLRDVEQNGVMYSVIDGVLDYHIDTDTDFEAIENNFVSITPLKLDLTDYESMKKLKEIFKL</sequence>
<reference evidence="7" key="1">
    <citation type="journal article" date="2020" name="mSystems">
        <title>Genome- and Community-Level Interaction Insights into Carbon Utilization and Element Cycling Functions of Hydrothermarchaeota in Hydrothermal Sediment.</title>
        <authorList>
            <person name="Zhou Z."/>
            <person name="Liu Y."/>
            <person name="Xu W."/>
            <person name="Pan J."/>
            <person name="Luo Z.H."/>
            <person name="Li M."/>
        </authorList>
    </citation>
    <scope>NUCLEOTIDE SEQUENCE [LARGE SCALE GENOMIC DNA]</scope>
    <source>
        <strain evidence="7">SpSt-783</strain>
    </source>
</reference>
<dbReference type="EMBL" id="DTHJ01000137">
    <property type="protein sequence ID" value="HHS63302.1"/>
    <property type="molecule type" value="Genomic_DNA"/>
</dbReference>
<protein>
    <recommendedName>
        <fullName evidence="5">5'-nucleotidase SurE</fullName>
        <ecNumber evidence="5">3.1.3.5</ecNumber>
    </recommendedName>
    <alternativeName>
        <fullName evidence="5">Nucleoside 5'-monophosphate phosphohydrolase</fullName>
    </alternativeName>
</protein>
<dbReference type="AlphaFoldDB" id="A0A7C6EIU3"/>
<dbReference type="SUPFAM" id="SSF64167">
    <property type="entry name" value="SurE-like"/>
    <property type="match status" value="1"/>
</dbReference>
<dbReference type="EC" id="3.1.3.5" evidence="5"/>
<dbReference type="PANTHER" id="PTHR30457:SF0">
    <property type="entry name" value="PHOSPHATASE, PUTATIVE (AFU_ORTHOLOGUE AFUA_4G01070)-RELATED"/>
    <property type="match status" value="1"/>
</dbReference>
<feature type="binding site" evidence="5">
    <location>
        <position position="94"/>
    </location>
    <ligand>
        <name>a divalent metal cation</name>
        <dbReference type="ChEBI" id="CHEBI:60240"/>
    </ligand>
</feature>
<dbReference type="InterPro" id="IPR030048">
    <property type="entry name" value="SurE"/>
</dbReference>
<gene>
    <name evidence="5 7" type="primary">surE</name>
    <name evidence="7" type="ORF">ENV70_06805</name>
</gene>
<evidence type="ECO:0000313" key="7">
    <source>
        <dbReference type="EMBL" id="HHS63302.1"/>
    </source>
</evidence>
<comment type="catalytic activity">
    <reaction evidence="1 5">
        <text>a ribonucleoside 5'-phosphate + H2O = a ribonucleoside + phosphate</text>
        <dbReference type="Rhea" id="RHEA:12484"/>
        <dbReference type="ChEBI" id="CHEBI:15377"/>
        <dbReference type="ChEBI" id="CHEBI:18254"/>
        <dbReference type="ChEBI" id="CHEBI:43474"/>
        <dbReference type="ChEBI" id="CHEBI:58043"/>
        <dbReference type="EC" id="3.1.3.5"/>
    </reaction>
</comment>
<keyword evidence="3 5" id="KW-0479">Metal-binding</keyword>
<keyword evidence="5" id="KW-0547">Nucleotide-binding</keyword>
<evidence type="ECO:0000256" key="3">
    <source>
        <dbReference type="ARBA" id="ARBA00022723"/>
    </source>
</evidence>
<proteinExistence type="inferred from homology"/>
<comment type="caution">
    <text evidence="7">The sequence shown here is derived from an EMBL/GenBank/DDBJ whole genome shotgun (WGS) entry which is preliminary data.</text>
</comment>
<evidence type="ECO:0000259" key="6">
    <source>
        <dbReference type="Pfam" id="PF01975"/>
    </source>
</evidence>
<name>A0A7C6EIU3_UNCW3</name>
<dbReference type="PANTHER" id="PTHR30457">
    <property type="entry name" value="5'-NUCLEOTIDASE SURE"/>
    <property type="match status" value="1"/>
</dbReference>
<comment type="function">
    <text evidence="5">Nucleotidase that shows phosphatase activity on nucleoside 5'-monophosphates.</text>
</comment>
<feature type="binding site" evidence="5">
    <location>
        <position position="10"/>
    </location>
    <ligand>
        <name>a divalent metal cation</name>
        <dbReference type="ChEBI" id="CHEBI:60240"/>
    </ligand>
</feature>
<comment type="cofactor">
    <cofactor evidence="5">
        <name>a divalent metal cation</name>
        <dbReference type="ChEBI" id="CHEBI:60240"/>
    </cofactor>
    <text evidence="5">Binds 1 divalent metal cation per subunit.</text>
</comment>
<dbReference type="InterPro" id="IPR002828">
    <property type="entry name" value="SurE-like_Pase/nucleotidase"/>
</dbReference>
<keyword evidence="4 5" id="KW-0378">Hydrolase</keyword>
<evidence type="ECO:0000256" key="4">
    <source>
        <dbReference type="ARBA" id="ARBA00022801"/>
    </source>
</evidence>
<dbReference type="GO" id="GO:0008253">
    <property type="term" value="F:5'-nucleotidase activity"/>
    <property type="evidence" value="ECO:0007669"/>
    <property type="project" value="UniProtKB-UniRule"/>
</dbReference>
<feature type="binding site" evidence="5">
    <location>
        <position position="41"/>
    </location>
    <ligand>
        <name>a divalent metal cation</name>
        <dbReference type="ChEBI" id="CHEBI:60240"/>
    </ligand>
</feature>
<comment type="similarity">
    <text evidence="2 5">Belongs to the SurE nucleotidase family.</text>
</comment>
<evidence type="ECO:0000256" key="2">
    <source>
        <dbReference type="ARBA" id="ARBA00011062"/>
    </source>
</evidence>
<dbReference type="InterPro" id="IPR036523">
    <property type="entry name" value="SurE-like_sf"/>
</dbReference>
<dbReference type="Pfam" id="PF01975">
    <property type="entry name" value="SurE"/>
    <property type="match status" value="1"/>
</dbReference>
<comment type="subcellular location">
    <subcellularLocation>
        <location evidence="5">Cytoplasm</location>
    </subcellularLocation>
</comment>
<feature type="domain" description="Survival protein SurE-like phosphatase/nucleotidase" evidence="6">
    <location>
        <begin position="4"/>
        <end position="183"/>
    </location>
</feature>
<keyword evidence="5" id="KW-0963">Cytoplasm</keyword>